<keyword evidence="2" id="KW-0547">Nucleotide-binding</keyword>
<keyword evidence="6" id="KW-1185">Reference proteome</keyword>
<dbReference type="InterPro" id="IPR050093">
    <property type="entry name" value="ABC_SmlMolc_Importer"/>
</dbReference>
<evidence type="ECO:0000256" key="3">
    <source>
        <dbReference type="ARBA" id="ARBA00022840"/>
    </source>
</evidence>
<feature type="domain" description="ABC transporter" evidence="4">
    <location>
        <begin position="64"/>
        <end position="294"/>
    </location>
</feature>
<accession>A0ABS4ANC0</accession>
<dbReference type="PANTHER" id="PTHR42781">
    <property type="entry name" value="SPERMIDINE/PUTRESCINE IMPORT ATP-BINDING PROTEIN POTA"/>
    <property type="match status" value="1"/>
</dbReference>
<evidence type="ECO:0000256" key="1">
    <source>
        <dbReference type="ARBA" id="ARBA00022448"/>
    </source>
</evidence>
<dbReference type="Proteomes" id="UP000680815">
    <property type="component" value="Unassembled WGS sequence"/>
</dbReference>
<organism evidence="5 6">
    <name type="scientific">Roseomonas nitratireducens</name>
    <dbReference type="NCBI Taxonomy" id="2820810"/>
    <lineage>
        <taxon>Bacteria</taxon>
        <taxon>Pseudomonadati</taxon>
        <taxon>Pseudomonadota</taxon>
        <taxon>Alphaproteobacteria</taxon>
        <taxon>Acetobacterales</taxon>
        <taxon>Roseomonadaceae</taxon>
        <taxon>Roseomonas</taxon>
    </lineage>
</organism>
<gene>
    <name evidence="5" type="ORF">J5Y09_00320</name>
</gene>
<dbReference type="SUPFAM" id="SSF50331">
    <property type="entry name" value="MOP-like"/>
    <property type="match status" value="1"/>
</dbReference>
<evidence type="ECO:0000256" key="2">
    <source>
        <dbReference type="ARBA" id="ARBA00022741"/>
    </source>
</evidence>
<dbReference type="Gene3D" id="3.40.50.300">
    <property type="entry name" value="P-loop containing nucleotide triphosphate hydrolases"/>
    <property type="match status" value="1"/>
</dbReference>
<dbReference type="SMART" id="SM00382">
    <property type="entry name" value="AAA"/>
    <property type="match status" value="1"/>
</dbReference>
<proteinExistence type="predicted"/>
<comment type="caution">
    <text evidence="5">The sequence shown here is derived from an EMBL/GenBank/DDBJ whole genome shotgun (WGS) entry which is preliminary data.</text>
</comment>
<protein>
    <submittedName>
        <fullName evidence="5">ABC transporter ATP-binding protein</fullName>
    </submittedName>
</protein>
<keyword evidence="1" id="KW-0813">Transport</keyword>
<dbReference type="Pfam" id="PF00005">
    <property type="entry name" value="ABC_tran"/>
    <property type="match status" value="1"/>
</dbReference>
<sequence length="412" mass="43887">MPRAAARFAAWTYGRCTWLVQVRRICLPKAQAPCRLAEGIPARALARFLEPKPRATCRDIVAHLLLDQVTKRYGAQAVVDGLTLGAEAGECIALLGPSGCGKTTTLRMVAGFVAPDGGRIVMEGRAIERTPPHRRGIGMVFQNYALFPHMTVAGNVGFGLEMRGLPRAERDARVAEALAMVGLAAFAARYPAQLSGGQQQRVALARALVIRPSLLLLDEPLSNLDAGLRVEMRQEIAALRRRTGITTLFVTHDQEEALALADRIAVLNHGQLVECATPAELTEHPRRVFTAGFLGARTVLAGRLDGGVFMLAPGLGLAPPAGAPRQPTHLVLRAARLRLVPRDDALLAAPGRVAEAAWLGDEVAYEVALDSGPRIRVLRPTTEPALPPGAPVTLSAGADALTFLEDPTGDTA</sequence>
<reference evidence="5 6" key="1">
    <citation type="submission" date="2021-03" db="EMBL/GenBank/DDBJ databases">
        <authorList>
            <person name="So Y."/>
        </authorList>
    </citation>
    <scope>NUCLEOTIDE SEQUENCE [LARGE SCALE GENOMIC DNA]</scope>
    <source>
        <strain evidence="5 6">PWR1</strain>
    </source>
</reference>
<dbReference type="InterPro" id="IPR017871">
    <property type="entry name" value="ABC_transporter-like_CS"/>
</dbReference>
<dbReference type="SUPFAM" id="SSF52540">
    <property type="entry name" value="P-loop containing nucleoside triphosphate hydrolases"/>
    <property type="match status" value="1"/>
</dbReference>
<dbReference type="GO" id="GO:0005524">
    <property type="term" value="F:ATP binding"/>
    <property type="evidence" value="ECO:0007669"/>
    <property type="project" value="UniProtKB-KW"/>
</dbReference>
<dbReference type="InterPro" id="IPR003593">
    <property type="entry name" value="AAA+_ATPase"/>
</dbReference>
<dbReference type="InterPro" id="IPR027417">
    <property type="entry name" value="P-loop_NTPase"/>
</dbReference>
<dbReference type="PROSITE" id="PS00211">
    <property type="entry name" value="ABC_TRANSPORTER_1"/>
    <property type="match status" value="1"/>
</dbReference>
<keyword evidence="3 5" id="KW-0067">ATP-binding</keyword>
<evidence type="ECO:0000259" key="4">
    <source>
        <dbReference type="PROSITE" id="PS50893"/>
    </source>
</evidence>
<dbReference type="PROSITE" id="PS50893">
    <property type="entry name" value="ABC_TRANSPORTER_2"/>
    <property type="match status" value="1"/>
</dbReference>
<evidence type="ECO:0000313" key="6">
    <source>
        <dbReference type="Proteomes" id="UP000680815"/>
    </source>
</evidence>
<name>A0ABS4ANC0_9PROT</name>
<dbReference type="EMBL" id="JAGIYZ010000001">
    <property type="protein sequence ID" value="MBP0462341.1"/>
    <property type="molecule type" value="Genomic_DNA"/>
</dbReference>
<dbReference type="InterPro" id="IPR003439">
    <property type="entry name" value="ABC_transporter-like_ATP-bd"/>
</dbReference>
<dbReference type="InterPro" id="IPR013611">
    <property type="entry name" value="Transp-assoc_OB_typ2"/>
</dbReference>
<dbReference type="InterPro" id="IPR008995">
    <property type="entry name" value="Mo/tungstate-bd_C_term_dom"/>
</dbReference>
<dbReference type="Pfam" id="PF08402">
    <property type="entry name" value="TOBE_2"/>
    <property type="match status" value="1"/>
</dbReference>
<dbReference type="PANTHER" id="PTHR42781:SF4">
    <property type="entry name" value="SPERMIDINE_PUTRESCINE IMPORT ATP-BINDING PROTEIN POTA"/>
    <property type="match status" value="1"/>
</dbReference>
<evidence type="ECO:0000313" key="5">
    <source>
        <dbReference type="EMBL" id="MBP0462341.1"/>
    </source>
</evidence>